<feature type="domain" description="N-(5'phosphoribosyl) anthranilate isomerase (PRAI)" evidence="10">
    <location>
        <begin position="3"/>
        <end position="218"/>
    </location>
</feature>
<evidence type="ECO:0000256" key="1">
    <source>
        <dbReference type="ARBA" id="ARBA00001164"/>
    </source>
</evidence>
<evidence type="ECO:0000313" key="12">
    <source>
        <dbReference type="Proteomes" id="UP000321820"/>
    </source>
</evidence>
<dbReference type="UniPathway" id="UPA00035">
    <property type="reaction ID" value="UER00042"/>
</dbReference>
<accession>A0A5B9E3F9</accession>
<dbReference type="EC" id="5.3.1.24" evidence="3 9"/>
<evidence type="ECO:0000256" key="2">
    <source>
        <dbReference type="ARBA" id="ARBA00004664"/>
    </source>
</evidence>
<keyword evidence="7 9" id="KW-0057">Aromatic amino acid biosynthesis</keyword>
<dbReference type="AlphaFoldDB" id="A0A5B9E3F9"/>
<dbReference type="InterPro" id="IPR013785">
    <property type="entry name" value="Aldolase_TIM"/>
</dbReference>
<keyword evidence="5 9" id="KW-0028">Amino-acid biosynthesis</keyword>
<keyword evidence="6 9" id="KW-0822">Tryptophan biosynthesis</keyword>
<reference evidence="11 12" key="1">
    <citation type="submission" date="2019-08" db="EMBL/GenBank/DDBJ databases">
        <title>Complete genome sequence of Terriglobus albidus strain ORNL.</title>
        <authorList>
            <person name="Podar M."/>
        </authorList>
    </citation>
    <scope>NUCLEOTIDE SEQUENCE [LARGE SCALE GENOMIC DNA]</scope>
    <source>
        <strain evidence="11 12">ORNL</strain>
    </source>
</reference>
<dbReference type="EMBL" id="CP042806">
    <property type="protein sequence ID" value="QEE26792.1"/>
    <property type="molecule type" value="Genomic_DNA"/>
</dbReference>
<dbReference type="SUPFAM" id="SSF51366">
    <property type="entry name" value="Ribulose-phoshate binding barrel"/>
    <property type="match status" value="1"/>
</dbReference>
<dbReference type="Pfam" id="PF00697">
    <property type="entry name" value="PRAI"/>
    <property type="match status" value="1"/>
</dbReference>
<evidence type="ECO:0000259" key="10">
    <source>
        <dbReference type="Pfam" id="PF00697"/>
    </source>
</evidence>
<evidence type="ECO:0000256" key="5">
    <source>
        <dbReference type="ARBA" id="ARBA00022605"/>
    </source>
</evidence>
<evidence type="ECO:0000313" key="11">
    <source>
        <dbReference type="EMBL" id="QEE26792.1"/>
    </source>
</evidence>
<dbReference type="KEGG" id="talb:FTW19_01495"/>
<dbReference type="GO" id="GO:0000162">
    <property type="term" value="P:L-tryptophan biosynthetic process"/>
    <property type="evidence" value="ECO:0007669"/>
    <property type="project" value="UniProtKB-UniRule"/>
</dbReference>
<keyword evidence="12" id="KW-1185">Reference proteome</keyword>
<dbReference type="GO" id="GO:0004640">
    <property type="term" value="F:phosphoribosylanthranilate isomerase activity"/>
    <property type="evidence" value="ECO:0007669"/>
    <property type="project" value="UniProtKB-UniRule"/>
</dbReference>
<dbReference type="InterPro" id="IPR001240">
    <property type="entry name" value="PRAI_dom"/>
</dbReference>
<dbReference type="Gene3D" id="3.20.20.70">
    <property type="entry name" value="Aldolase class I"/>
    <property type="match status" value="1"/>
</dbReference>
<comment type="pathway">
    <text evidence="2 9">Amino-acid biosynthesis; L-tryptophan biosynthesis; L-tryptophan from chorismate: step 3/5.</text>
</comment>
<evidence type="ECO:0000256" key="9">
    <source>
        <dbReference type="HAMAP-Rule" id="MF_00135"/>
    </source>
</evidence>
<name>A0A5B9E3F9_9BACT</name>
<dbReference type="PANTHER" id="PTHR42894">
    <property type="entry name" value="N-(5'-PHOSPHORIBOSYL)ANTHRANILATE ISOMERASE"/>
    <property type="match status" value="1"/>
</dbReference>
<dbReference type="InterPro" id="IPR044643">
    <property type="entry name" value="TrpF_fam"/>
</dbReference>
<evidence type="ECO:0000256" key="3">
    <source>
        <dbReference type="ARBA" id="ARBA00012572"/>
    </source>
</evidence>
<dbReference type="OrthoDB" id="9786954at2"/>
<dbReference type="CDD" id="cd00405">
    <property type="entry name" value="PRAI"/>
    <property type="match status" value="1"/>
</dbReference>
<evidence type="ECO:0000256" key="6">
    <source>
        <dbReference type="ARBA" id="ARBA00022822"/>
    </source>
</evidence>
<keyword evidence="8 9" id="KW-0413">Isomerase</keyword>
<organism evidence="11 12">
    <name type="scientific">Terriglobus albidus</name>
    <dbReference type="NCBI Taxonomy" id="1592106"/>
    <lineage>
        <taxon>Bacteria</taxon>
        <taxon>Pseudomonadati</taxon>
        <taxon>Acidobacteriota</taxon>
        <taxon>Terriglobia</taxon>
        <taxon>Terriglobales</taxon>
        <taxon>Acidobacteriaceae</taxon>
        <taxon>Terriglobus</taxon>
    </lineage>
</organism>
<comment type="catalytic activity">
    <reaction evidence="1 9">
        <text>N-(5-phospho-beta-D-ribosyl)anthranilate = 1-(2-carboxyphenylamino)-1-deoxy-D-ribulose 5-phosphate</text>
        <dbReference type="Rhea" id="RHEA:21540"/>
        <dbReference type="ChEBI" id="CHEBI:18277"/>
        <dbReference type="ChEBI" id="CHEBI:58613"/>
        <dbReference type="EC" id="5.3.1.24"/>
    </reaction>
</comment>
<evidence type="ECO:0000256" key="4">
    <source>
        <dbReference type="ARBA" id="ARBA00022272"/>
    </source>
</evidence>
<dbReference type="HAMAP" id="MF_00135">
    <property type="entry name" value="PRAI"/>
    <property type="match status" value="1"/>
</dbReference>
<dbReference type="RefSeq" id="WP_147645930.1">
    <property type="nucleotide sequence ID" value="NZ_CP042806.1"/>
</dbReference>
<proteinExistence type="inferred from homology"/>
<dbReference type="InterPro" id="IPR011060">
    <property type="entry name" value="RibuloseP-bd_barrel"/>
</dbReference>
<gene>
    <name evidence="9" type="primary">trpF</name>
    <name evidence="11" type="ORF">FTW19_01495</name>
</gene>
<comment type="similarity">
    <text evidence="9">Belongs to the TrpF family.</text>
</comment>
<evidence type="ECO:0000256" key="8">
    <source>
        <dbReference type="ARBA" id="ARBA00023235"/>
    </source>
</evidence>
<sequence>MWVKICANTNLDDAKLAAELGADALGFVFAAASSRRMTPEQVAPIVQELPESIEKVGVFAELDLAAIRAAVEYAGLTGVQLHGDYTPELILGLRKGLSTPVTILQTLHWQVTAGLEQAEAFEASTRRIAEDGLAARLLVDAKTASASGGTGTAFDWNLARASFEIARRGMPIILAGGLRPENVAEAIRTLRPWGVDVASGVESAPGKKDPEKLQAFITNARQAERNGA</sequence>
<evidence type="ECO:0000256" key="7">
    <source>
        <dbReference type="ARBA" id="ARBA00023141"/>
    </source>
</evidence>
<dbReference type="Proteomes" id="UP000321820">
    <property type="component" value="Chromosome"/>
</dbReference>
<dbReference type="PANTHER" id="PTHR42894:SF1">
    <property type="entry name" value="N-(5'-PHOSPHORIBOSYL)ANTHRANILATE ISOMERASE"/>
    <property type="match status" value="1"/>
</dbReference>
<protein>
    <recommendedName>
        <fullName evidence="4 9">N-(5'-phosphoribosyl)anthranilate isomerase</fullName>
        <shortName evidence="9">PRAI</shortName>
        <ecNumber evidence="3 9">5.3.1.24</ecNumber>
    </recommendedName>
</protein>